<evidence type="ECO:0000313" key="2">
    <source>
        <dbReference type="Proteomes" id="UP000824533"/>
    </source>
</evidence>
<dbReference type="Proteomes" id="UP000824533">
    <property type="component" value="Linkage Group LG04"/>
</dbReference>
<organism evidence="1 2">
    <name type="scientific">Dendrolimus kikuchii</name>
    <dbReference type="NCBI Taxonomy" id="765133"/>
    <lineage>
        <taxon>Eukaryota</taxon>
        <taxon>Metazoa</taxon>
        <taxon>Ecdysozoa</taxon>
        <taxon>Arthropoda</taxon>
        <taxon>Hexapoda</taxon>
        <taxon>Insecta</taxon>
        <taxon>Pterygota</taxon>
        <taxon>Neoptera</taxon>
        <taxon>Endopterygota</taxon>
        <taxon>Lepidoptera</taxon>
        <taxon>Glossata</taxon>
        <taxon>Ditrysia</taxon>
        <taxon>Bombycoidea</taxon>
        <taxon>Lasiocampidae</taxon>
        <taxon>Dendrolimus</taxon>
    </lineage>
</organism>
<name>A0ACC1DDK7_9NEOP</name>
<accession>A0ACC1DDK7</accession>
<comment type="caution">
    <text evidence="1">The sequence shown here is derived from an EMBL/GenBank/DDBJ whole genome shotgun (WGS) entry which is preliminary data.</text>
</comment>
<evidence type="ECO:0000313" key="1">
    <source>
        <dbReference type="EMBL" id="KAJ0182028.1"/>
    </source>
</evidence>
<gene>
    <name evidence="1" type="ORF">K1T71_002750</name>
</gene>
<reference evidence="1 2" key="1">
    <citation type="journal article" date="2021" name="Front. Genet.">
        <title>Chromosome-Level Genome Assembly Reveals Significant Gene Expansion in the Toll and IMD Signaling Pathways of Dendrolimus kikuchii.</title>
        <authorList>
            <person name="Zhou J."/>
            <person name="Wu P."/>
            <person name="Xiong Z."/>
            <person name="Liu N."/>
            <person name="Zhao N."/>
            <person name="Ji M."/>
            <person name="Qiu Y."/>
            <person name="Yang B."/>
        </authorList>
    </citation>
    <scope>NUCLEOTIDE SEQUENCE [LARGE SCALE GENOMIC DNA]</scope>
    <source>
        <strain evidence="1">Ann1</strain>
    </source>
</reference>
<keyword evidence="2" id="KW-1185">Reference proteome</keyword>
<protein>
    <submittedName>
        <fullName evidence="1">Uncharacterized protein</fullName>
    </submittedName>
</protein>
<dbReference type="EMBL" id="CM034390">
    <property type="protein sequence ID" value="KAJ0182028.1"/>
    <property type="molecule type" value="Genomic_DNA"/>
</dbReference>
<proteinExistence type="predicted"/>
<sequence length="200" mass="22803">MEYDVRTYIFPSGLLEVDPGIGGASYKRGKGALVRFSGGLSGNLANLFEENTFKQYYYQTLSDEESSNIDNLSIVKDSPKQKRKRDEEESLDKFFEFSKNKKKKQCSSVSRAQPNGGVAYLSTNREDACSSTHLIKIEVYELKTLAKIPSINHHPIQYRQDKECLKEALNQTTVIVTQRDNDTMNLLPVQISYIVKRVIY</sequence>